<comment type="caution">
    <text evidence="2">The sequence shown here is derived from an EMBL/GenBank/DDBJ whole genome shotgun (WGS) entry which is preliminary data.</text>
</comment>
<keyword evidence="1" id="KW-1133">Transmembrane helix</keyword>
<evidence type="ECO:0000313" key="3">
    <source>
        <dbReference type="Proteomes" id="UP000637578"/>
    </source>
</evidence>
<evidence type="ECO:0000313" key="2">
    <source>
        <dbReference type="EMBL" id="GGM58462.1"/>
    </source>
</evidence>
<organism evidence="2 3">
    <name type="scientific">Longimycelium tulufanense</name>
    <dbReference type="NCBI Taxonomy" id="907463"/>
    <lineage>
        <taxon>Bacteria</taxon>
        <taxon>Bacillati</taxon>
        <taxon>Actinomycetota</taxon>
        <taxon>Actinomycetes</taxon>
        <taxon>Pseudonocardiales</taxon>
        <taxon>Pseudonocardiaceae</taxon>
        <taxon>Longimycelium</taxon>
    </lineage>
</organism>
<proteinExistence type="predicted"/>
<dbReference type="AlphaFoldDB" id="A0A8J3CCE6"/>
<evidence type="ECO:0000256" key="1">
    <source>
        <dbReference type="SAM" id="Phobius"/>
    </source>
</evidence>
<sequence length="73" mass="8273">MDGQDKKARRFWVCFPPTLMAALTILNIYLPRGPWTPWVVAAILLVLAAAVLARTYFLSEWPFKSRRKPSPGA</sequence>
<feature type="transmembrane region" description="Helical" evidence="1">
    <location>
        <begin position="12"/>
        <end position="30"/>
    </location>
</feature>
<reference evidence="2" key="1">
    <citation type="journal article" date="2014" name="Int. J. Syst. Evol. Microbiol.">
        <title>Complete genome sequence of Corynebacterium casei LMG S-19264T (=DSM 44701T), isolated from a smear-ripened cheese.</title>
        <authorList>
            <consortium name="US DOE Joint Genome Institute (JGI-PGF)"/>
            <person name="Walter F."/>
            <person name="Albersmeier A."/>
            <person name="Kalinowski J."/>
            <person name="Ruckert C."/>
        </authorList>
    </citation>
    <scope>NUCLEOTIDE SEQUENCE</scope>
    <source>
        <strain evidence="2">CGMCC 4.5737</strain>
    </source>
</reference>
<keyword evidence="1" id="KW-0812">Transmembrane</keyword>
<keyword evidence="3" id="KW-1185">Reference proteome</keyword>
<feature type="transmembrane region" description="Helical" evidence="1">
    <location>
        <begin position="36"/>
        <end position="57"/>
    </location>
</feature>
<reference evidence="2" key="2">
    <citation type="submission" date="2020-09" db="EMBL/GenBank/DDBJ databases">
        <authorList>
            <person name="Sun Q."/>
            <person name="Zhou Y."/>
        </authorList>
    </citation>
    <scope>NUCLEOTIDE SEQUENCE</scope>
    <source>
        <strain evidence="2">CGMCC 4.5737</strain>
    </source>
</reference>
<dbReference type="EMBL" id="BMMK01000014">
    <property type="protein sequence ID" value="GGM58462.1"/>
    <property type="molecule type" value="Genomic_DNA"/>
</dbReference>
<name>A0A8J3CCE6_9PSEU</name>
<dbReference type="Proteomes" id="UP000637578">
    <property type="component" value="Unassembled WGS sequence"/>
</dbReference>
<gene>
    <name evidence="2" type="ORF">GCM10012275_32100</name>
</gene>
<keyword evidence="1" id="KW-0472">Membrane</keyword>
<protein>
    <submittedName>
        <fullName evidence="2">Uncharacterized protein</fullName>
    </submittedName>
</protein>
<accession>A0A8J3CCE6</accession>